<accession>A0A8K0PJH4</accession>
<evidence type="ECO:0000313" key="3">
    <source>
        <dbReference type="EMBL" id="KAG8630527.1"/>
    </source>
</evidence>
<evidence type="ECO:0000313" key="4">
    <source>
        <dbReference type="Proteomes" id="UP000809789"/>
    </source>
</evidence>
<comment type="similarity">
    <text evidence="1">Belongs to the short-chain dehydrogenases/reductases (SDR) family.</text>
</comment>
<dbReference type="InterPro" id="IPR002347">
    <property type="entry name" value="SDR_fam"/>
</dbReference>
<organism evidence="3 4">
    <name type="scientific">Elsinoe batatas</name>
    <dbReference type="NCBI Taxonomy" id="2601811"/>
    <lineage>
        <taxon>Eukaryota</taxon>
        <taxon>Fungi</taxon>
        <taxon>Dikarya</taxon>
        <taxon>Ascomycota</taxon>
        <taxon>Pezizomycotina</taxon>
        <taxon>Dothideomycetes</taxon>
        <taxon>Dothideomycetidae</taxon>
        <taxon>Myriangiales</taxon>
        <taxon>Elsinoaceae</taxon>
        <taxon>Elsinoe</taxon>
    </lineage>
</organism>
<dbReference type="AlphaFoldDB" id="A0A8K0PJH4"/>
<comment type="caution">
    <text evidence="3">The sequence shown here is derived from an EMBL/GenBank/DDBJ whole genome shotgun (WGS) entry which is preliminary data.</text>
</comment>
<sequence length="316" mass="33838">MGRSACRVGVRHTCGFLYFSCLTFHYFLSLKMPGRLQGRTAFITGASSGLGRAISLRFANEGANVFVADLFPAPRTLKTGSTQQDAQDVRDTLTTLTHEHINTTHGPNRSAFATCDVTSESSISSAVQSCVQAFGRVDMVVACAGVAVEATRETLRAHETPVEDWDKELAINARGVFLTCKHGIGQMLKQEPLEGTKERGWVVNLASIMGIVALGSIPSYCASKGAVVQMTKSMALDYAPDRIHVNCICPGFVKTSMTQNAHGDAGYKAMIDTMHPLGGMAEDPDVIAKAAVFLASDDAEWVTGIPLPVDGGYLCR</sequence>
<name>A0A8K0PJH4_9PEZI</name>
<keyword evidence="4" id="KW-1185">Reference proteome</keyword>
<dbReference type="Gene3D" id="3.40.50.720">
    <property type="entry name" value="NAD(P)-binding Rossmann-like Domain"/>
    <property type="match status" value="1"/>
</dbReference>
<keyword evidence="2" id="KW-0521">NADP</keyword>
<dbReference type="GO" id="GO:0016616">
    <property type="term" value="F:oxidoreductase activity, acting on the CH-OH group of donors, NAD or NADP as acceptor"/>
    <property type="evidence" value="ECO:0007669"/>
    <property type="project" value="TreeGrafter"/>
</dbReference>
<dbReference type="PANTHER" id="PTHR42760:SF124">
    <property type="entry name" value="SHORT-CHAIN DEHYDROGENASE_REDUCTASE"/>
    <property type="match status" value="1"/>
</dbReference>
<dbReference type="InterPro" id="IPR036291">
    <property type="entry name" value="NAD(P)-bd_dom_sf"/>
</dbReference>
<dbReference type="Proteomes" id="UP000809789">
    <property type="component" value="Unassembled WGS sequence"/>
</dbReference>
<dbReference type="FunFam" id="3.40.50.720:FF:000084">
    <property type="entry name" value="Short-chain dehydrogenase reductase"/>
    <property type="match status" value="1"/>
</dbReference>
<dbReference type="PRINTS" id="PR00081">
    <property type="entry name" value="GDHRDH"/>
</dbReference>
<dbReference type="PROSITE" id="PS00061">
    <property type="entry name" value="ADH_SHORT"/>
    <property type="match status" value="1"/>
</dbReference>
<dbReference type="InterPro" id="IPR020904">
    <property type="entry name" value="Sc_DH/Rdtase_CS"/>
</dbReference>
<proteinExistence type="inferred from homology"/>
<dbReference type="EMBL" id="JAESVG020000002">
    <property type="protein sequence ID" value="KAG8630527.1"/>
    <property type="molecule type" value="Genomic_DNA"/>
</dbReference>
<dbReference type="OrthoDB" id="417891at2759"/>
<reference evidence="3" key="1">
    <citation type="submission" date="2021-07" db="EMBL/GenBank/DDBJ databases">
        <title>Elsinoe batatas strain:CRI-CJ2 Genome sequencing and assembly.</title>
        <authorList>
            <person name="Huang L."/>
        </authorList>
    </citation>
    <scope>NUCLEOTIDE SEQUENCE</scope>
    <source>
        <strain evidence="3">CRI-CJ2</strain>
    </source>
</reference>
<protein>
    <submittedName>
        <fullName evidence="3">Uncharacterized protein</fullName>
    </submittedName>
</protein>
<evidence type="ECO:0000256" key="1">
    <source>
        <dbReference type="ARBA" id="ARBA00006484"/>
    </source>
</evidence>
<dbReference type="SUPFAM" id="SSF51735">
    <property type="entry name" value="NAD(P)-binding Rossmann-fold domains"/>
    <property type="match status" value="1"/>
</dbReference>
<gene>
    <name evidence="3" type="ORF">KVT40_002146</name>
</gene>
<evidence type="ECO:0000256" key="2">
    <source>
        <dbReference type="ARBA" id="ARBA00022857"/>
    </source>
</evidence>
<dbReference type="PRINTS" id="PR00080">
    <property type="entry name" value="SDRFAMILY"/>
</dbReference>
<dbReference type="PANTHER" id="PTHR42760">
    <property type="entry name" value="SHORT-CHAIN DEHYDROGENASES/REDUCTASES FAMILY MEMBER"/>
    <property type="match status" value="1"/>
</dbReference>
<dbReference type="Pfam" id="PF13561">
    <property type="entry name" value="adh_short_C2"/>
    <property type="match status" value="1"/>
</dbReference>
<dbReference type="CDD" id="cd05233">
    <property type="entry name" value="SDR_c"/>
    <property type="match status" value="1"/>
</dbReference>